<name>A0A4Y8CIS6_9HELO</name>
<organism evidence="2 3">
    <name type="scientific">Botryotinia calthae</name>
    <dbReference type="NCBI Taxonomy" id="38488"/>
    <lineage>
        <taxon>Eukaryota</taxon>
        <taxon>Fungi</taxon>
        <taxon>Dikarya</taxon>
        <taxon>Ascomycota</taxon>
        <taxon>Pezizomycotina</taxon>
        <taxon>Leotiomycetes</taxon>
        <taxon>Helotiales</taxon>
        <taxon>Sclerotiniaceae</taxon>
        <taxon>Botryotinia</taxon>
    </lineage>
</organism>
<gene>
    <name evidence="2" type="ORF">BOTCAL_0784g00010</name>
</gene>
<evidence type="ECO:0000313" key="2">
    <source>
        <dbReference type="EMBL" id="TEY31566.1"/>
    </source>
</evidence>
<feature type="region of interest" description="Disordered" evidence="1">
    <location>
        <begin position="214"/>
        <end position="247"/>
    </location>
</feature>
<reference evidence="2 3" key="1">
    <citation type="submission" date="2017-11" db="EMBL/GenBank/DDBJ databases">
        <title>Comparative genomics of Botrytis spp.</title>
        <authorList>
            <person name="Valero-Jimenez C.A."/>
            <person name="Tapia P."/>
            <person name="Veloso J."/>
            <person name="Silva-Moreno E."/>
            <person name="Staats M."/>
            <person name="Valdes J.H."/>
            <person name="Van Kan J.A.L."/>
        </authorList>
    </citation>
    <scope>NUCLEOTIDE SEQUENCE [LARGE SCALE GENOMIC DNA]</scope>
    <source>
        <strain evidence="2 3">MUCL2830</strain>
    </source>
</reference>
<feature type="compositionally biased region" description="Basic and acidic residues" evidence="1">
    <location>
        <begin position="217"/>
        <end position="232"/>
    </location>
</feature>
<dbReference type="Proteomes" id="UP000297299">
    <property type="component" value="Unassembled WGS sequence"/>
</dbReference>
<accession>A0A4Y8CIS6</accession>
<proteinExistence type="predicted"/>
<sequence length="276" mass="30392">MADNFVLMLMDSFSAHLGSDTSLTKAMDAHKCIRSVIPGGFTGYLQPCDLVAILPLRINYKKLETDWCIRNISHYYNPIYTPAHRRADIVQFMSQAAFTVYPIIIQKTIDCFKSIGANINADGSEDYLLSVRELEQRLPDNLPHRPGGIELYKSPVINHENSNEAKQTPAQYFNNHQTIGVQDASDLWQGIEAIDLTNAFFDAEVVDYIDLGLGNNNKERSNAGESSSRDMPIELDSESDEYESEAPLGVAESWETGAGDIVGVGAGAGKGKAKVL</sequence>
<feature type="compositionally biased region" description="Acidic residues" evidence="1">
    <location>
        <begin position="233"/>
        <end position="244"/>
    </location>
</feature>
<evidence type="ECO:0000313" key="3">
    <source>
        <dbReference type="Proteomes" id="UP000297299"/>
    </source>
</evidence>
<dbReference type="STRING" id="38488.A0A4Y8CIS6"/>
<keyword evidence="3" id="KW-1185">Reference proteome</keyword>
<evidence type="ECO:0008006" key="4">
    <source>
        <dbReference type="Google" id="ProtNLM"/>
    </source>
</evidence>
<comment type="caution">
    <text evidence="2">The sequence shown here is derived from an EMBL/GenBank/DDBJ whole genome shotgun (WGS) entry which is preliminary data.</text>
</comment>
<dbReference type="EMBL" id="PHWZ01000780">
    <property type="protein sequence ID" value="TEY31566.1"/>
    <property type="molecule type" value="Genomic_DNA"/>
</dbReference>
<evidence type="ECO:0000256" key="1">
    <source>
        <dbReference type="SAM" id="MobiDB-lite"/>
    </source>
</evidence>
<protein>
    <recommendedName>
        <fullName evidence="4">DDE-1 domain-containing protein</fullName>
    </recommendedName>
</protein>
<dbReference type="OrthoDB" id="3600200at2759"/>
<dbReference type="AlphaFoldDB" id="A0A4Y8CIS6"/>